<protein>
    <submittedName>
        <fullName evidence="1">Uncharacterized protein</fullName>
    </submittedName>
</protein>
<reference evidence="1" key="1">
    <citation type="journal article" date="2020" name="Ecol. Evol.">
        <title>Genome structure and content of the rice root-knot nematode (Meloidogyne graminicola).</title>
        <authorList>
            <person name="Phan N.T."/>
            <person name="Danchin E.G.J."/>
            <person name="Klopp C."/>
            <person name="Perfus-Barbeoch L."/>
            <person name="Kozlowski D.K."/>
            <person name="Koutsovoulos G.D."/>
            <person name="Lopez-Roques C."/>
            <person name="Bouchez O."/>
            <person name="Zahm M."/>
            <person name="Besnard G."/>
            <person name="Bellafiore S."/>
        </authorList>
    </citation>
    <scope>NUCLEOTIDE SEQUENCE</scope>
    <source>
        <strain evidence="1">VN-18</strain>
    </source>
</reference>
<sequence length="215" mass="25581">MNKFVKIIMIIVKGEILGKNNLINNEVNDEWNLVINKKNKSNENGEAKKNWRKLSNVVQVVKNVKDSKKKNKQINSKLNHLNSFEKLNELGKLTKKQIEKRLEKLKEIYESYPFWYKWWINIKGDKKVFSAFVIFFLGIMELTADLIEKNKYDPDWNDEIIASQIILPQPSIYRKKRNSEILNKKIKNMDNYFKCKIAKTEKKLRKEIIEEGKCD</sequence>
<organism evidence="1 2">
    <name type="scientific">Meloidogyne graminicola</name>
    <dbReference type="NCBI Taxonomy" id="189291"/>
    <lineage>
        <taxon>Eukaryota</taxon>
        <taxon>Metazoa</taxon>
        <taxon>Ecdysozoa</taxon>
        <taxon>Nematoda</taxon>
        <taxon>Chromadorea</taxon>
        <taxon>Rhabditida</taxon>
        <taxon>Tylenchina</taxon>
        <taxon>Tylenchomorpha</taxon>
        <taxon>Tylenchoidea</taxon>
        <taxon>Meloidogynidae</taxon>
        <taxon>Meloidogyninae</taxon>
        <taxon>Meloidogyne</taxon>
    </lineage>
</organism>
<name>A0A8S9ZGG7_9BILA</name>
<comment type="caution">
    <text evidence="1">The sequence shown here is derived from an EMBL/GenBank/DDBJ whole genome shotgun (WGS) entry which is preliminary data.</text>
</comment>
<keyword evidence="2" id="KW-1185">Reference proteome</keyword>
<dbReference type="Proteomes" id="UP000605970">
    <property type="component" value="Unassembled WGS sequence"/>
</dbReference>
<dbReference type="AlphaFoldDB" id="A0A8S9ZGG7"/>
<evidence type="ECO:0000313" key="1">
    <source>
        <dbReference type="EMBL" id="KAF7632416.1"/>
    </source>
</evidence>
<gene>
    <name evidence="1" type="ORF">Mgra_00008196</name>
</gene>
<evidence type="ECO:0000313" key="2">
    <source>
        <dbReference type="Proteomes" id="UP000605970"/>
    </source>
</evidence>
<dbReference type="EMBL" id="JABEBT010000103">
    <property type="protein sequence ID" value="KAF7632416.1"/>
    <property type="molecule type" value="Genomic_DNA"/>
</dbReference>
<dbReference type="OrthoDB" id="5907420at2759"/>
<accession>A0A8S9ZGG7</accession>
<proteinExistence type="predicted"/>